<evidence type="ECO:0000256" key="6">
    <source>
        <dbReference type="ARBA" id="ARBA00023136"/>
    </source>
</evidence>
<name>A0A6G0HF29_LARCR</name>
<evidence type="ECO:0000256" key="3">
    <source>
        <dbReference type="ARBA" id="ARBA00022737"/>
    </source>
</evidence>
<evidence type="ECO:0000256" key="5">
    <source>
        <dbReference type="ARBA" id="ARBA00022989"/>
    </source>
</evidence>
<feature type="domain" description="Cadherin" evidence="8">
    <location>
        <begin position="99"/>
        <end position="185"/>
    </location>
</feature>
<keyword evidence="2" id="KW-0812">Transmembrane</keyword>
<keyword evidence="10" id="KW-1185">Reference proteome</keyword>
<keyword evidence="5" id="KW-1133">Transmembrane helix</keyword>
<evidence type="ECO:0000313" key="10">
    <source>
        <dbReference type="Proteomes" id="UP000424527"/>
    </source>
</evidence>
<evidence type="ECO:0000256" key="2">
    <source>
        <dbReference type="ARBA" id="ARBA00022692"/>
    </source>
</evidence>
<gene>
    <name evidence="9" type="ORF">D5F01_LYC24172</name>
</gene>
<evidence type="ECO:0000256" key="1">
    <source>
        <dbReference type="ARBA" id="ARBA00004370"/>
    </source>
</evidence>
<dbReference type="GO" id="GO:0009653">
    <property type="term" value="P:anatomical structure morphogenesis"/>
    <property type="evidence" value="ECO:0007669"/>
    <property type="project" value="UniProtKB-ARBA"/>
</dbReference>
<dbReference type="PROSITE" id="PS50268">
    <property type="entry name" value="CADHERIN_2"/>
    <property type="match status" value="2"/>
</dbReference>
<dbReference type="PROSITE" id="PS00232">
    <property type="entry name" value="CADHERIN_1"/>
    <property type="match status" value="1"/>
</dbReference>
<dbReference type="InterPro" id="IPR020894">
    <property type="entry name" value="Cadherin_CS"/>
</dbReference>
<dbReference type="AlphaFoldDB" id="A0A6G0HF29"/>
<dbReference type="InterPro" id="IPR002126">
    <property type="entry name" value="Cadherin-like_dom"/>
</dbReference>
<protein>
    <submittedName>
        <fullName evidence="9">Cadherin-99C</fullName>
    </submittedName>
</protein>
<evidence type="ECO:0000313" key="9">
    <source>
        <dbReference type="EMBL" id="KAE8277803.1"/>
    </source>
</evidence>
<keyword evidence="6" id="KW-0472">Membrane</keyword>
<dbReference type="GO" id="GO:0005509">
    <property type="term" value="F:calcium ion binding"/>
    <property type="evidence" value="ECO:0007669"/>
    <property type="project" value="UniProtKB-UniRule"/>
</dbReference>
<keyword evidence="3" id="KW-0677">Repeat</keyword>
<dbReference type="EMBL" id="REGW02000161">
    <property type="protein sequence ID" value="KAE8277803.1"/>
    <property type="molecule type" value="Genomic_DNA"/>
</dbReference>
<sequence>MNVKLVPYLFPTNLEFLELIFTLGDTSAIVRTKKALDAEAEGVSASTLYYSVMCDGSFKYNNTRSLKLNDINDHAPVFSKEFIQLLSLSLVFFQAVAVGERVLQVTAVDGDSTPENNRLTYSILDPASGDFGVDNSGAIILRKRLNYNAVKKYNFVVKASDNSGLNDVTNVEIDVEDFDNLNPYFSHTTYQAFIPENQAGSFPIIEPEAIKAQDGDTGINMTLIYSISSVSPDKYRTTLT</sequence>
<evidence type="ECO:0000259" key="8">
    <source>
        <dbReference type="PROSITE" id="PS50268"/>
    </source>
</evidence>
<comment type="caution">
    <text evidence="9">The sequence shown here is derived from an EMBL/GenBank/DDBJ whole genome shotgun (WGS) entry which is preliminary data.</text>
</comment>
<dbReference type="Gene3D" id="2.60.40.60">
    <property type="entry name" value="Cadherins"/>
    <property type="match status" value="2"/>
</dbReference>
<dbReference type="Pfam" id="PF00028">
    <property type="entry name" value="Cadherin"/>
    <property type="match status" value="1"/>
</dbReference>
<dbReference type="CDD" id="cd11304">
    <property type="entry name" value="Cadherin_repeat"/>
    <property type="match status" value="2"/>
</dbReference>
<dbReference type="SMART" id="SM00112">
    <property type="entry name" value="CA"/>
    <property type="match status" value="1"/>
</dbReference>
<dbReference type="PRINTS" id="PR00205">
    <property type="entry name" value="CADHERIN"/>
</dbReference>
<dbReference type="GO" id="GO:0007156">
    <property type="term" value="P:homophilic cell adhesion via plasma membrane adhesion molecules"/>
    <property type="evidence" value="ECO:0007669"/>
    <property type="project" value="InterPro"/>
</dbReference>
<dbReference type="Proteomes" id="UP000424527">
    <property type="component" value="Unassembled WGS sequence"/>
</dbReference>
<keyword evidence="4 7" id="KW-0106">Calcium</keyword>
<evidence type="ECO:0000256" key="7">
    <source>
        <dbReference type="PROSITE-ProRule" id="PRU00043"/>
    </source>
</evidence>
<accession>A0A6G0HF29</accession>
<dbReference type="SUPFAM" id="SSF49313">
    <property type="entry name" value="Cadherin-like"/>
    <property type="match status" value="1"/>
</dbReference>
<dbReference type="InterPro" id="IPR015919">
    <property type="entry name" value="Cadherin-like_sf"/>
</dbReference>
<feature type="domain" description="Cadherin" evidence="8">
    <location>
        <begin position="21"/>
        <end position="78"/>
    </location>
</feature>
<evidence type="ECO:0000256" key="4">
    <source>
        <dbReference type="ARBA" id="ARBA00022837"/>
    </source>
</evidence>
<organism evidence="9 10">
    <name type="scientific">Larimichthys crocea</name>
    <name type="common">Large yellow croaker</name>
    <name type="synonym">Pseudosciaena crocea</name>
    <dbReference type="NCBI Taxonomy" id="215358"/>
    <lineage>
        <taxon>Eukaryota</taxon>
        <taxon>Metazoa</taxon>
        <taxon>Chordata</taxon>
        <taxon>Craniata</taxon>
        <taxon>Vertebrata</taxon>
        <taxon>Euteleostomi</taxon>
        <taxon>Actinopterygii</taxon>
        <taxon>Neopterygii</taxon>
        <taxon>Teleostei</taxon>
        <taxon>Neoteleostei</taxon>
        <taxon>Acanthomorphata</taxon>
        <taxon>Eupercaria</taxon>
        <taxon>Sciaenidae</taxon>
        <taxon>Larimichthys</taxon>
    </lineage>
</organism>
<reference evidence="9 10" key="1">
    <citation type="submission" date="2019-07" db="EMBL/GenBank/DDBJ databases">
        <title>Chromosome genome assembly for large yellow croaker.</title>
        <authorList>
            <person name="Xiao S."/>
        </authorList>
    </citation>
    <scope>NUCLEOTIDE SEQUENCE [LARGE SCALE GENOMIC DNA]</scope>
    <source>
        <strain evidence="9">JMULYC20181020</strain>
        <tissue evidence="9">Muscle</tissue>
    </source>
</reference>
<proteinExistence type="predicted"/>
<dbReference type="GO" id="GO:0005886">
    <property type="term" value="C:plasma membrane"/>
    <property type="evidence" value="ECO:0007669"/>
    <property type="project" value="UniProtKB-SubCell"/>
</dbReference>
<dbReference type="PANTHER" id="PTHR24026">
    <property type="entry name" value="FAT ATYPICAL CADHERIN-RELATED"/>
    <property type="match status" value="1"/>
</dbReference>
<dbReference type="PANTHER" id="PTHR24026:SF126">
    <property type="entry name" value="PROTOCADHERIN FAT 4"/>
    <property type="match status" value="1"/>
</dbReference>
<comment type="subcellular location">
    <subcellularLocation>
        <location evidence="1">Membrane</location>
    </subcellularLocation>
</comment>